<keyword evidence="2" id="KW-1133">Transmembrane helix</keyword>
<feature type="transmembrane region" description="Helical" evidence="2">
    <location>
        <begin position="186"/>
        <end position="208"/>
    </location>
</feature>
<dbReference type="Proteomes" id="UP000186817">
    <property type="component" value="Unassembled WGS sequence"/>
</dbReference>
<gene>
    <name evidence="3" type="ORF">AK812_SmicGene6504</name>
</gene>
<proteinExistence type="predicted"/>
<keyword evidence="2" id="KW-0472">Membrane</keyword>
<name>A0A1Q9EQZ6_SYMMI</name>
<reference evidence="3 4" key="1">
    <citation type="submission" date="2016-02" db="EMBL/GenBank/DDBJ databases">
        <title>Genome analysis of coral dinoflagellate symbionts highlights evolutionary adaptations to a symbiotic lifestyle.</title>
        <authorList>
            <person name="Aranda M."/>
            <person name="Li Y."/>
            <person name="Liew Y.J."/>
            <person name="Baumgarten S."/>
            <person name="Simakov O."/>
            <person name="Wilson M."/>
            <person name="Piel J."/>
            <person name="Ashoor H."/>
            <person name="Bougouffa S."/>
            <person name="Bajic V.B."/>
            <person name="Ryu T."/>
            <person name="Ravasi T."/>
            <person name="Bayer T."/>
            <person name="Micklem G."/>
            <person name="Kim H."/>
            <person name="Bhak J."/>
            <person name="Lajeunesse T.C."/>
            <person name="Voolstra C.R."/>
        </authorList>
    </citation>
    <scope>NUCLEOTIDE SEQUENCE [LARGE SCALE GENOMIC DNA]</scope>
    <source>
        <strain evidence="3 4">CCMP2467</strain>
    </source>
</reference>
<feature type="transmembrane region" description="Helical" evidence="2">
    <location>
        <begin position="484"/>
        <end position="504"/>
    </location>
</feature>
<organism evidence="3 4">
    <name type="scientific">Symbiodinium microadriaticum</name>
    <name type="common">Dinoflagellate</name>
    <name type="synonym">Zooxanthella microadriatica</name>
    <dbReference type="NCBI Taxonomy" id="2951"/>
    <lineage>
        <taxon>Eukaryota</taxon>
        <taxon>Sar</taxon>
        <taxon>Alveolata</taxon>
        <taxon>Dinophyceae</taxon>
        <taxon>Suessiales</taxon>
        <taxon>Symbiodiniaceae</taxon>
        <taxon>Symbiodinium</taxon>
    </lineage>
</organism>
<feature type="compositionally biased region" description="Basic and acidic residues" evidence="1">
    <location>
        <begin position="25"/>
        <end position="44"/>
    </location>
</feature>
<keyword evidence="4" id="KW-1185">Reference proteome</keyword>
<protein>
    <submittedName>
        <fullName evidence="3">Uncharacterized protein</fullName>
    </submittedName>
</protein>
<keyword evidence="2" id="KW-0812">Transmembrane</keyword>
<feature type="transmembrane region" description="Helical" evidence="2">
    <location>
        <begin position="146"/>
        <end position="166"/>
    </location>
</feature>
<feature type="transmembrane region" description="Helical" evidence="2">
    <location>
        <begin position="516"/>
        <end position="537"/>
    </location>
</feature>
<dbReference type="EMBL" id="LSRX01000089">
    <property type="protein sequence ID" value="OLQ09849.1"/>
    <property type="molecule type" value="Genomic_DNA"/>
</dbReference>
<evidence type="ECO:0000256" key="1">
    <source>
        <dbReference type="SAM" id="MobiDB-lite"/>
    </source>
</evidence>
<sequence>MGQQASCCQEEELDAPKEVIQPEVVSHRYEGKDDEEGGAKEQEVRPTGSQTHEGGHMLMKPMSGTSRLENMKHLEVDTEILRGISLRRTLQSFGRLWRWSPLDLKEEARQTLWTKSKRVAGFDIFLSHTWMTPGWRKVLTLTLRSGWHVALCFWALGALLAIILSVMDILPMPGTMEIELPGFEQAYVPVGIWVMLIGTVSLMLGLLVSVHLPDVCSTSDTCFLDVAMPIMPSAFHFKHNFVSIHQTDPTLMERGIYGLGGFLKVSKELRVLWSPPYLSRLWCVFELAAYKMANPTGMINLHPLFIETVGCWLFQANCVGAAVFHAVRLRKLGSNMEYAGYCLGMLASLKAWHRLRKESLNKHKLLSDLENFDVEHADCRSEFDRDFIHAGIVQWYGSKEAFTCYVRGPLKEKFIGTAEFCVHLPFAFVTRFVAALKAGAPFESLVSHLLGKVIGVNFFWQLMSLKFGMFLCDRYAEPRWGEGFWNGFQTCLICVGYFLCYLVGAVIGNQATSSHIGLACAWMVVSMLPVVCTWRMFMYYQQKTQAECATKCDWNFRDFKEFGSRLSVFRGEDSFSSNKIV</sequence>
<evidence type="ECO:0000313" key="3">
    <source>
        <dbReference type="EMBL" id="OLQ09849.1"/>
    </source>
</evidence>
<feature type="region of interest" description="Disordered" evidence="1">
    <location>
        <begin position="1"/>
        <end position="57"/>
    </location>
</feature>
<evidence type="ECO:0000313" key="4">
    <source>
        <dbReference type="Proteomes" id="UP000186817"/>
    </source>
</evidence>
<dbReference type="AlphaFoldDB" id="A0A1Q9EQZ6"/>
<evidence type="ECO:0000256" key="2">
    <source>
        <dbReference type="SAM" id="Phobius"/>
    </source>
</evidence>
<comment type="caution">
    <text evidence="3">The sequence shown here is derived from an EMBL/GenBank/DDBJ whole genome shotgun (WGS) entry which is preliminary data.</text>
</comment>
<accession>A0A1Q9EQZ6</accession>
<dbReference type="OrthoDB" id="414099at2759"/>